<dbReference type="EMBL" id="PUGF01000014">
    <property type="protein sequence ID" value="PRC92325.1"/>
    <property type="molecule type" value="Genomic_DNA"/>
</dbReference>
<evidence type="ECO:0000256" key="1">
    <source>
        <dbReference type="SAM" id="MobiDB-lite"/>
    </source>
</evidence>
<accession>A0A2S9GX78</accession>
<feature type="compositionally biased region" description="Low complexity" evidence="1">
    <location>
        <begin position="28"/>
        <end position="37"/>
    </location>
</feature>
<dbReference type="Pfam" id="PF12138">
    <property type="entry name" value="Spherulin4"/>
    <property type="match status" value="1"/>
</dbReference>
<feature type="signal peptide" evidence="2">
    <location>
        <begin position="1"/>
        <end position="23"/>
    </location>
</feature>
<feature type="compositionally biased region" description="Pro residues" evidence="1">
    <location>
        <begin position="38"/>
        <end position="48"/>
    </location>
</feature>
<organism evidence="3 4">
    <name type="scientific">Solimicrobium silvestre</name>
    <dbReference type="NCBI Taxonomy" id="2099400"/>
    <lineage>
        <taxon>Bacteria</taxon>
        <taxon>Pseudomonadati</taxon>
        <taxon>Pseudomonadota</taxon>
        <taxon>Betaproteobacteria</taxon>
        <taxon>Burkholderiales</taxon>
        <taxon>Oxalobacteraceae</taxon>
        <taxon>Solimicrobium</taxon>
    </lineage>
</organism>
<evidence type="ECO:0000313" key="3">
    <source>
        <dbReference type="EMBL" id="PRC92325.1"/>
    </source>
</evidence>
<evidence type="ECO:0000313" key="4">
    <source>
        <dbReference type="Proteomes" id="UP000237839"/>
    </source>
</evidence>
<dbReference type="PANTHER" id="PTHR35040:SF9">
    <property type="entry name" value="4-LIKE CELL SURFACE PROTEIN, PUTATIVE (AFU_ORTHOLOGUE AFUA_4G14080)-RELATED"/>
    <property type="match status" value="1"/>
</dbReference>
<dbReference type="InterPro" id="IPR021986">
    <property type="entry name" value="Spherulin4"/>
</dbReference>
<dbReference type="RefSeq" id="WP_105532733.1">
    <property type="nucleotide sequence ID" value="NZ_PUGF01000014.1"/>
</dbReference>
<name>A0A2S9GX78_9BURK</name>
<comment type="caution">
    <text evidence="3">The sequence shown here is derived from an EMBL/GenBank/DDBJ whole genome shotgun (WGS) entry which is preliminary data.</text>
</comment>
<proteinExistence type="predicted"/>
<dbReference type="PROSITE" id="PS51257">
    <property type="entry name" value="PROKAR_LIPOPROTEIN"/>
    <property type="match status" value="1"/>
</dbReference>
<keyword evidence="4" id="KW-1185">Reference proteome</keyword>
<evidence type="ECO:0000256" key="2">
    <source>
        <dbReference type="SAM" id="SignalP"/>
    </source>
</evidence>
<dbReference type="AlphaFoldDB" id="A0A2S9GX78"/>
<gene>
    <name evidence="3" type="ORF">S2091_2984</name>
</gene>
<keyword evidence="2" id="KW-0732">Signal</keyword>
<feature type="region of interest" description="Disordered" evidence="1">
    <location>
        <begin position="27"/>
        <end position="51"/>
    </location>
</feature>
<sequence>MKKTPLLISLLLAINLIALTACGGGGSSSSPASSTTPPVTPPTTPPVTPTGASILVPLYEDPSDTKTWNAIISAKAANPTVPIVAIINPNNGPGNSLDPTYAAAVAQLKAAGIIVYGYIATNSGGQSLTSMEAQMSQYVQWYGTTGMFFDEMAYSSGFESYYSALTQYAKSLGMLTTIGNPGSDTLPSYIGTVSTIVIFEQAGYPTTSFLSGGWHATYAPSNFAYISYGVPTFSAATELANAPYVQYQYISDQTGANPYNALPSYFASEVSTLASK</sequence>
<reference evidence="3 4" key="1">
    <citation type="submission" date="2018-02" db="EMBL/GenBank/DDBJ databases">
        <title>Solimicrobium silvestre gen. nov., sp. nov., isolated from alpine forest soil.</title>
        <authorList>
            <person name="Margesin R."/>
            <person name="Albuquerque L."/>
            <person name="Zhang D.-C."/>
            <person name="Froufe H.J.C."/>
            <person name="Severino R."/>
            <person name="Roxo I."/>
            <person name="Egas C."/>
            <person name="Da Costa M.S."/>
        </authorList>
    </citation>
    <scope>NUCLEOTIDE SEQUENCE [LARGE SCALE GENOMIC DNA]</scope>
    <source>
        <strain evidence="3 4">S20-91</strain>
    </source>
</reference>
<feature type="chain" id="PRO_5015516366" evidence="2">
    <location>
        <begin position="24"/>
        <end position="276"/>
    </location>
</feature>
<dbReference type="Proteomes" id="UP000237839">
    <property type="component" value="Unassembled WGS sequence"/>
</dbReference>
<dbReference type="PANTHER" id="PTHR35040">
    <property type="match status" value="1"/>
</dbReference>
<dbReference type="OrthoDB" id="508445at2"/>
<protein>
    <submittedName>
        <fullName evidence="3">Spherulation-specific family 4</fullName>
    </submittedName>
</protein>